<dbReference type="EMBL" id="LKHV01000004">
    <property type="protein sequence ID" value="KRG19087.1"/>
    <property type="molecule type" value="Genomic_DNA"/>
</dbReference>
<evidence type="ECO:0000313" key="8">
    <source>
        <dbReference type="Proteomes" id="UP000051494"/>
    </source>
</evidence>
<dbReference type="InterPro" id="IPR000361">
    <property type="entry name" value="ATAP_core_dom"/>
</dbReference>
<dbReference type="HAMAP" id="MF_01380">
    <property type="entry name" value="Fe_S_insert_ErpA"/>
    <property type="match status" value="1"/>
</dbReference>
<dbReference type="InterPro" id="IPR035903">
    <property type="entry name" value="HesB-like_dom_sf"/>
</dbReference>
<evidence type="ECO:0000313" key="7">
    <source>
        <dbReference type="EMBL" id="MCS5709437.1"/>
    </source>
</evidence>
<dbReference type="PANTHER" id="PTHR43011:SF1">
    <property type="entry name" value="IRON-SULFUR CLUSTER ASSEMBLY 2 HOMOLOG, MITOCHONDRIAL"/>
    <property type="match status" value="1"/>
</dbReference>
<comment type="function">
    <text evidence="4">Required for insertion of 4Fe-4S clusters for at least IspG.</text>
</comment>
<dbReference type="OrthoDB" id="9801228at2"/>
<dbReference type="Pfam" id="PF01521">
    <property type="entry name" value="Fe-S_biosyn"/>
    <property type="match status" value="1"/>
</dbReference>
<keyword evidence="1 4" id="KW-0479">Metal-binding</keyword>
<dbReference type="GO" id="GO:0051537">
    <property type="term" value="F:2 iron, 2 sulfur cluster binding"/>
    <property type="evidence" value="ECO:0007669"/>
    <property type="project" value="TreeGrafter"/>
</dbReference>
<keyword evidence="8" id="KW-1185">Reference proteome</keyword>
<feature type="binding site" evidence="4">
    <location>
        <position position="42"/>
    </location>
    <ligand>
        <name>iron-sulfur cluster</name>
        <dbReference type="ChEBI" id="CHEBI:30408"/>
    </ligand>
</feature>
<gene>
    <name evidence="4 6" type="primary">erpA</name>
    <name evidence="6" type="ORF">CC99x_01084</name>
    <name evidence="7" type="ORF">CC99x_011070</name>
</gene>
<dbReference type="EMBL" id="LKHV02000001">
    <property type="protein sequence ID" value="MCS5709437.1"/>
    <property type="molecule type" value="Genomic_DNA"/>
</dbReference>
<evidence type="ECO:0000256" key="2">
    <source>
        <dbReference type="ARBA" id="ARBA00023004"/>
    </source>
</evidence>
<feature type="binding site" evidence="4">
    <location>
        <position position="115"/>
    </location>
    <ligand>
        <name>iron-sulfur cluster</name>
        <dbReference type="ChEBI" id="CHEBI:30408"/>
    </ligand>
</feature>
<evidence type="ECO:0000256" key="1">
    <source>
        <dbReference type="ARBA" id="ARBA00022723"/>
    </source>
</evidence>
<dbReference type="AlphaFoldDB" id="A0A0Q9YEV4"/>
<dbReference type="GO" id="GO:0051539">
    <property type="term" value="F:4 iron, 4 sulfur cluster binding"/>
    <property type="evidence" value="ECO:0007669"/>
    <property type="project" value="TreeGrafter"/>
</dbReference>
<name>A0A0Q9YEV4_9GAMM</name>
<dbReference type="Gene3D" id="2.60.300.12">
    <property type="entry name" value="HesB-like domain"/>
    <property type="match status" value="1"/>
</dbReference>
<evidence type="ECO:0000256" key="3">
    <source>
        <dbReference type="ARBA" id="ARBA00023014"/>
    </source>
</evidence>
<dbReference type="SUPFAM" id="SSF89360">
    <property type="entry name" value="HesB-like domain"/>
    <property type="match status" value="1"/>
</dbReference>
<reference evidence="6" key="1">
    <citation type="submission" date="2015-09" db="EMBL/GenBank/DDBJ databases">
        <title>Draft Genome Sequences of Two Novel Amoeba-resistant Intranuclear Bacteria, Candidatus Berkiella cookevillensis and Candidatus Berkiella aquae.</title>
        <authorList>
            <person name="Mehari Y.T."/>
            <person name="Arivett B.A."/>
            <person name="Farone A.L."/>
            <person name="Gunderson J.H."/>
            <person name="Farone M.B."/>
        </authorList>
    </citation>
    <scope>NUCLEOTIDE SEQUENCE [LARGE SCALE GENOMIC DNA]</scope>
    <source>
        <strain evidence="6">CC99</strain>
    </source>
</reference>
<dbReference type="InterPro" id="IPR017870">
    <property type="entry name" value="FeS_cluster_insertion_CS"/>
</dbReference>
<dbReference type="NCBIfam" id="NF010147">
    <property type="entry name" value="PRK13623.1"/>
    <property type="match status" value="1"/>
</dbReference>
<dbReference type="PANTHER" id="PTHR43011">
    <property type="entry name" value="IRON-SULFUR CLUSTER ASSEMBLY 2 HOMOLOG, MITOCHONDRIAL"/>
    <property type="match status" value="1"/>
</dbReference>
<evidence type="ECO:0000256" key="4">
    <source>
        <dbReference type="HAMAP-Rule" id="MF_01380"/>
    </source>
</evidence>
<comment type="similarity">
    <text evidence="4">Belongs to the HesB/IscA family.</text>
</comment>
<dbReference type="NCBIfam" id="TIGR00049">
    <property type="entry name" value="iron-sulfur cluster assembly accessory protein"/>
    <property type="match status" value="1"/>
</dbReference>
<feature type="domain" description="Core" evidence="5">
    <location>
        <begin position="9"/>
        <end position="116"/>
    </location>
</feature>
<comment type="cofactor">
    <cofactor evidence="4">
        <name>iron-sulfur cluster</name>
        <dbReference type="ChEBI" id="CHEBI:30408"/>
    </cofactor>
    <text evidence="4">Binds 1 iron-sulfur cluster per subunit.</text>
</comment>
<dbReference type="InterPro" id="IPR023063">
    <property type="entry name" value="ErpA_proteobact"/>
</dbReference>
<keyword evidence="3 4" id="KW-0411">Iron-sulfur</keyword>
<dbReference type="RefSeq" id="WP_057624197.1">
    <property type="nucleotide sequence ID" value="NZ_LKHV02000001.1"/>
</dbReference>
<keyword evidence="2 4" id="KW-0408">Iron</keyword>
<protein>
    <recommendedName>
        <fullName evidence="4">Iron-sulfur cluster insertion protein ErpA</fullName>
    </recommendedName>
</protein>
<reference evidence="7" key="3">
    <citation type="submission" date="2021-06" db="EMBL/GenBank/DDBJ databases">
        <title>Genomic Description and Analysis of Intracellular Bacteria, Candidatus Berkiella cookevillensis and Candidatus Berkiella aquae.</title>
        <authorList>
            <person name="Kidane D.T."/>
            <person name="Mehari Y.T."/>
            <person name="Rice F.C."/>
            <person name="Arivett B.A."/>
            <person name="Farone A.L."/>
            <person name="Berk S.G."/>
            <person name="Farone M.B."/>
        </authorList>
    </citation>
    <scope>NUCLEOTIDE SEQUENCE</scope>
    <source>
        <strain evidence="7">CC99</strain>
    </source>
</reference>
<comment type="subunit">
    <text evidence="4">Homodimer.</text>
</comment>
<feature type="binding site" evidence="4">
    <location>
        <position position="113"/>
    </location>
    <ligand>
        <name>iron-sulfur cluster</name>
        <dbReference type="ChEBI" id="CHEBI:30408"/>
    </ligand>
</feature>
<comment type="caution">
    <text evidence="6">The sequence shown here is derived from an EMBL/GenBank/DDBJ whole genome shotgun (WGS) entry which is preliminary data.</text>
</comment>
<dbReference type="GO" id="GO:0016226">
    <property type="term" value="P:iron-sulfur cluster assembly"/>
    <property type="evidence" value="ECO:0007669"/>
    <property type="project" value="UniProtKB-UniRule"/>
</dbReference>
<proteinExistence type="inferred from homology"/>
<organism evidence="6">
    <name type="scientific">Candidatus Berkiella cookevillensis</name>
    <dbReference type="NCBI Taxonomy" id="437022"/>
    <lineage>
        <taxon>Bacteria</taxon>
        <taxon>Pseudomonadati</taxon>
        <taxon>Pseudomonadota</taxon>
        <taxon>Gammaproteobacteria</taxon>
        <taxon>Candidatus Berkiellales</taxon>
        <taxon>Candidatus Berkiellaceae</taxon>
        <taxon>Candidatus Berkiella</taxon>
    </lineage>
</organism>
<dbReference type="Proteomes" id="UP000051494">
    <property type="component" value="Unassembled WGS sequence"/>
</dbReference>
<dbReference type="STRING" id="437022.CC99x_01084"/>
<dbReference type="PATRIC" id="fig|1590042.3.peg.1099"/>
<dbReference type="GO" id="GO:0005506">
    <property type="term" value="F:iron ion binding"/>
    <property type="evidence" value="ECO:0007669"/>
    <property type="project" value="UniProtKB-UniRule"/>
</dbReference>
<evidence type="ECO:0000259" key="5">
    <source>
        <dbReference type="Pfam" id="PF01521"/>
    </source>
</evidence>
<reference evidence="7" key="2">
    <citation type="journal article" date="2016" name="Genome Announc.">
        <title>Draft Genome Sequences of Two Novel Amoeba-Resistant Intranuclear Bacteria, 'Candidatus Berkiella cookevillensis' and 'Candidatus Berkiella aquae'.</title>
        <authorList>
            <person name="Mehari Y.T."/>
            <person name="Arivett B.A."/>
            <person name="Farone A.L."/>
            <person name="Gunderson J.H."/>
            <person name="Farone M.B."/>
        </authorList>
    </citation>
    <scope>NUCLEOTIDE SEQUENCE</scope>
    <source>
        <strain evidence="7">CC99</strain>
    </source>
</reference>
<dbReference type="PROSITE" id="PS01152">
    <property type="entry name" value="HESB"/>
    <property type="match status" value="1"/>
</dbReference>
<evidence type="ECO:0000313" key="6">
    <source>
        <dbReference type="EMBL" id="KRG19087.1"/>
    </source>
</evidence>
<accession>A0A0Q9YEV4</accession>
<sequence length="123" mass="13322">MSNNVHPGLSISAAALKRVEELIQDEENPALQLRVYISGGGCAGFQYGFTFDSSQQPDDVITEIPLDETQTNSIKIAVDPVSMTYLEGAEIDFVENLQGSRFKINNPNAQTTCSCGSSFSLDL</sequence>
<dbReference type="InterPro" id="IPR016092">
    <property type="entry name" value="ATAP"/>
</dbReference>